<organism evidence="5 6">
    <name type="scientific">Falsibacillus pallidus</name>
    <dbReference type="NCBI Taxonomy" id="493781"/>
    <lineage>
        <taxon>Bacteria</taxon>
        <taxon>Bacillati</taxon>
        <taxon>Bacillota</taxon>
        <taxon>Bacilli</taxon>
        <taxon>Bacillales</taxon>
        <taxon>Bacillaceae</taxon>
        <taxon>Falsibacillus</taxon>
    </lineage>
</organism>
<protein>
    <submittedName>
        <fullName evidence="5">DNA-binding MarR family transcriptional regulator</fullName>
    </submittedName>
</protein>
<evidence type="ECO:0000256" key="2">
    <source>
        <dbReference type="ARBA" id="ARBA00023125"/>
    </source>
</evidence>
<proteinExistence type="predicted"/>
<evidence type="ECO:0000256" key="1">
    <source>
        <dbReference type="ARBA" id="ARBA00023015"/>
    </source>
</evidence>
<dbReference type="RefSeq" id="WP_114745414.1">
    <property type="nucleotide sequence ID" value="NZ_QQAY01000004.1"/>
</dbReference>
<dbReference type="GO" id="GO:0003700">
    <property type="term" value="F:DNA-binding transcription factor activity"/>
    <property type="evidence" value="ECO:0007669"/>
    <property type="project" value="InterPro"/>
</dbReference>
<dbReference type="Gene3D" id="1.10.10.10">
    <property type="entry name" value="Winged helix-like DNA-binding domain superfamily/Winged helix DNA-binding domain"/>
    <property type="match status" value="1"/>
</dbReference>
<dbReference type="PANTHER" id="PTHR33164:SF67">
    <property type="entry name" value="TRANSCRIPTIONAL REGULATOR, MARR FAMILY"/>
    <property type="match status" value="1"/>
</dbReference>
<evidence type="ECO:0000256" key="3">
    <source>
        <dbReference type="ARBA" id="ARBA00023163"/>
    </source>
</evidence>
<dbReference type="PANTHER" id="PTHR33164">
    <property type="entry name" value="TRANSCRIPTIONAL REGULATOR, MARR FAMILY"/>
    <property type="match status" value="1"/>
</dbReference>
<keyword evidence="6" id="KW-1185">Reference proteome</keyword>
<dbReference type="InterPro" id="IPR000835">
    <property type="entry name" value="HTH_MarR-typ"/>
</dbReference>
<dbReference type="AlphaFoldDB" id="A0A370GIS3"/>
<name>A0A370GIS3_9BACI</name>
<dbReference type="Pfam" id="PF22381">
    <property type="entry name" value="Staph_reg_Sar_Rot"/>
    <property type="match status" value="1"/>
</dbReference>
<dbReference type="GO" id="GO:0003677">
    <property type="term" value="F:DNA binding"/>
    <property type="evidence" value="ECO:0007669"/>
    <property type="project" value="UniProtKB-KW"/>
</dbReference>
<dbReference type="InterPro" id="IPR036390">
    <property type="entry name" value="WH_DNA-bd_sf"/>
</dbReference>
<dbReference type="InterPro" id="IPR055166">
    <property type="entry name" value="Transc_reg_Sar_Rot_HTH"/>
</dbReference>
<dbReference type="SUPFAM" id="SSF46785">
    <property type="entry name" value="Winged helix' DNA-binding domain"/>
    <property type="match status" value="1"/>
</dbReference>
<dbReference type="InterPro" id="IPR036388">
    <property type="entry name" value="WH-like_DNA-bd_sf"/>
</dbReference>
<dbReference type="InterPro" id="IPR039422">
    <property type="entry name" value="MarR/SlyA-like"/>
</dbReference>
<dbReference type="EMBL" id="QQAY01000004">
    <property type="protein sequence ID" value="RDI43109.1"/>
    <property type="molecule type" value="Genomic_DNA"/>
</dbReference>
<evidence type="ECO:0000259" key="4">
    <source>
        <dbReference type="PROSITE" id="PS50995"/>
    </source>
</evidence>
<accession>A0A370GIS3</accession>
<dbReference type="OrthoDB" id="288929at2"/>
<dbReference type="Proteomes" id="UP000255326">
    <property type="component" value="Unassembled WGS sequence"/>
</dbReference>
<evidence type="ECO:0000313" key="6">
    <source>
        <dbReference type="Proteomes" id="UP000255326"/>
    </source>
</evidence>
<comment type="caution">
    <text evidence="5">The sequence shown here is derived from an EMBL/GenBank/DDBJ whole genome shotgun (WGS) entry which is preliminary data.</text>
</comment>
<dbReference type="SMART" id="SM00347">
    <property type="entry name" value="HTH_MARR"/>
    <property type="match status" value="1"/>
</dbReference>
<keyword evidence="1" id="KW-0805">Transcription regulation</keyword>
<evidence type="ECO:0000313" key="5">
    <source>
        <dbReference type="EMBL" id="RDI43109.1"/>
    </source>
</evidence>
<sequence length="144" mass="16859">MKVNDQKIFELENLFRRVFRKMRNELRSTMGKYVSINEFAVLKNMKEGAVKASDLSKALDVSASHITTITDSLFEKELITRQRSAKDRRVVHLSLTDQGKELIVKIESLKSEYFKELFHLWTDNEVDDMIELFSKLDFTIDGHE</sequence>
<dbReference type="PROSITE" id="PS50995">
    <property type="entry name" value="HTH_MARR_2"/>
    <property type="match status" value="1"/>
</dbReference>
<keyword evidence="3" id="KW-0804">Transcription</keyword>
<feature type="domain" description="HTH marR-type" evidence="4">
    <location>
        <begin position="8"/>
        <end position="138"/>
    </location>
</feature>
<dbReference type="PRINTS" id="PR00598">
    <property type="entry name" value="HTHMARR"/>
</dbReference>
<keyword evidence="2 5" id="KW-0238">DNA-binding</keyword>
<dbReference type="GO" id="GO:0006950">
    <property type="term" value="P:response to stress"/>
    <property type="evidence" value="ECO:0007669"/>
    <property type="project" value="TreeGrafter"/>
</dbReference>
<reference evidence="5 6" key="1">
    <citation type="submission" date="2018-07" db="EMBL/GenBank/DDBJ databases">
        <title>Genomic Encyclopedia of Type Strains, Phase IV (KMG-IV): sequencing the most valuable type-strain genomes for metagenomic binning, comparative biology and taxonomic classification.</title>
        <authorList>
            <person name="Goeker M."/>
        </authorList>
    </citation>
    <scope>NUCLEOTIDE SEQUENCE [LARGE SCALE GENOMIC DNA]</scope>
    <source>
        <strain evidence="5 6">DSM 25281</strain>
    </source>
</reference>
<gene>
    <name evidence="5" type="ORF">DFR59_104160</name>
</gene>